<accession>A0A0V0HD28</accession>
<keyword evidence="1" id="KW-1133">Transmembrane helix</keyword>
<keyword evidence="1" id="KW-0472">Membrane</keyword>
<sequence length="67" mass="7731">MDDKYYLHIFRAPLPQIHSFISESQSGSSFVVYILATFFLIMQSLFYIQVPSLPEFLAAPSRLKNCL</sequence>
<feature type="transmembrane region" description="Helical" evidence="1">
    <location>
        <begin position="30"/>
        <end position="48"/>
    </location>
</feature>
<evidence type="ECO:0000256" key="1">
    <source>
        <dbReference type="SAM" id="Phobius"/>
    </source>
</evidence>
<proteinExistence type="predicted"/>
<protein>
    <submittedName>
        <fullName evidence="2">Putative ovule protein</fullName>
    </submittedName>
</protein>
<reference evidence="2" key="1">
    <citation type="submission" date="2015-12" db="EMBL/GenBank/DDBJ databases">
        <title>Gene expression during late stages of embryo sac development: a critical building block for successful pollen-pistil interactions.</title>
        <authorList>
            <person name="Liu Y."/>
            <person name="Joly V."/>
            <person name="Sabar M."/>
            <person name="Matton D.P."/>
        </authorList>
    </citation>
    <scope>NUCLEOTIDE SEQUENCE</scope>
</reference>
<evidence type="ECO:0000313" key="2">
    <source>
        <dbReference type="EMBL" id="JAP18309.1"/>
    </source>
</evidence>
<dbReference type="EMBL" id="GEDG01021437">
    <property type="protein sequence ID" value="JAP18309.1"/>
    <property type="molecule type" value="Transcribed_RNA"/>
</dbReference>
<dbReference type="AlphaFoldDB" id="A0A0V0HD28"/>
<organism evidence="2">
    <name type="scientific">Solanum chacoense</name>
    <name type="common">Chaco potato</name>
    <dbReference type="NCBI Taxonomy" id="4108"/>
    <lineage>
        <taxon>Eukaryota</taxon>
        <taxon>Viridiplantae</taxon>
        <taxon>Streptophyta</taxon>
        <taxon>Embryophyta</taxon>
        <taxon>Tracheophyta</taxon>
        <taxon>Spermatophyta</taxon>
        <taxon>Magnoliopsida</taxon>
        <taxon>eudicotyledons</taxon>
        <taxon>Gunneridae</taxon>
        <taxon>Pentapetalae</taxon>
        <taxon>asterids</taxon>
        <taxon>lamiids</taxon>
        <taxon>Solanales</taxon>
        <taxon>Solanaceae</taxon>
        <taxon>Solanoideae</taxon>
        <taxon>Solaneae</taxon>
        <taxon>Solanum</taxon>
    </lineage>
</organism>
<name>A0A0V0HD28_SOLCH</name>
<keyword evidence="1" id="KW-0812">Transmembrane</keyword>